<dbReference type="EMBL" id="CAMGYJ010000004">
    <property type="protein sequence ID" value="CAI0407497.1"/>
    <property type="molecule type" value="Genomic_DNA"/>
</dbReference>
<dbReference type="AlphaFoldDB" id="A0AAV0JC45"/>
<name>A0AAV0JC45_9ROSI</name>
<evidence type="ECO:0000313" key="1">
    <source>
        <dbReference type="EMBL" id="CAI0407497.1"/>
    </source>
</evidence>
<proteinExistence type="predicted"/>
<organism evidence="1 2">
    <name type="scientific">Linum tenue</name>
    <dbReference type="NCBI Taxonomy" id="586396"/>
    <lineage>
        <taxon>Eukaryota</taxon>
        <taxon>Viridiplantae</taxon>
        <taxon>Streptophyta</taxon>
        <taxon>Embryophyta</taxon>
        <taxon>Tracheophyta</taxon>
        <taxon>Spermatophyta</taxon>
        <taxon>Magnoliopsida</taxon>
        <taxon>eudicotyledons</taxon>
        <taxon>Gunneridae</taxon>
        <taxon>Pentapetalae</taxon>
        <taxon>rosids</taxon>
        <taxon>fabids</taxon>
        <taxon>Malpighiales</taxon>
        <taxon>Linaceae</taxon>
        <taxon>Linum</taxon>
    </lineage>
</organism>
<gene>
    <name evidence="1" type="ORF">LITE_LOCUS13583</name>
</gene>
<accession>A0AAV0JC45</accession>
<reference evidence="1" key="1">
    <citation type="submission" date="2022-08" db="EMBL/GenBank/DDBJ databases">
        <authorList>
            <person name="Gutierrez-Valencia J."/>
        </authorList>
    </citation>
    <scope>NUCLEOTIDE SEQUENCE</scope>
</reference>
<protein>
    <submittedName>
        <fullName evidence="1">Uncharacterized protein</fullName>
    </submittedName>
</protein>
<comment type="caution">
    <text evidence="1">The sequence shown here is derived from an EMBL/GenBank/DDBJ whole genome shotgun (WGS) entry which is preliminary data.</text>
</comment>
<evidence type="ECO:0000313" key="2">
    <source>
        <dbReference type="Proteomes" id="UP001154282"/>
    </source>
</evidence>
<sequence length="42" mass="4973">MMLESKQLELSRHLNEISHRNDQVKKSVTYCQACQDLYDFGL</sequence>
<keyword evidence="2" id="KW-1185">Reference proteome</keyword>
<dbReference type="Proteomes" id="UP001154282">
    <property type="component" value="Unassembled WGS sequence"/>
</dbReference>